<name>A0ABN9TR19_9DINO</name>
<feature type="region of interest" description="Disordered" evidence="1">
    <location>
        <begin position="1"/>
        <end position="41"/>
    </location>
</feature>
<accession>A0ABN9TR19</accession>
<gene>
    <name evidence="2" type="ORF">PCOR1329_LOCUS41482</name>
</gene>
<organism evidence="2 3">
    <name type="scientific">Prorocentrum cordatum</name>
    <dbReference type="NCBI Taxonomy" id="2364126"/>
    <lineage>
        <taxon>Eukaryota</taxon>
        <taxon>Sar</taxon>
        <taxon>Alveolata</taxon>
        <taxon>Dinophyceae</taxon>
        <taxon>Prorocentrales</taxon>
        <taxon>Prorocentraceae</taxon>
        <taxon>Prorocentrum</taxon>
    </lineage>
</organism>
<dbReference type="EMBL" id="CAUYUJ010014990">
    <property type="protein sequence ID" value="CAK0848584.1"/>
    <property type="molecule type" value="Genomic_DNA"/>
</dbReference>
<sequence length="160" mass="17080">MVASARSEPHIPAAPSLPTTPPPETTSRASAETRTSLPASRSCCFGPPGPSAHQQWHDDISDSLPGGAPLVSDVEACQALCCRHACRSLDARPEDGAVRCRLASSVAGSLEGGPLVDAVDGSGYQDRGWRSARPKVRTERIRATPGCRGRLRIRRWMAER</sequence>
<evidence type="ECO:0000313" key="3">
    <source>
        <dbReference type="Proteomes" id="UP001189429"/>
    </source>
</evidence>
<evidence type="ECO:0000313" key="2">
    <source>
        <dbReference type="EMBL" id="CAK0848584.1"/>
    </source>
</evidence>
<feature type="compositionally biased region" description="Low complexity" evidence="1">
    <location>
        <begin position="25"/>
        <end position="36"/>
    </location>
</feature>
<proteinExistence type="predicted"/>
<evidence type="ECO:0000256" key="1">
    <source>
        <dbReference type="SAM" id="MobiDB-lite"/>
    </source>
</evidence>
<keyword evidence="3" id="KW-1185">Reference proteome</keyword>
<protein>
    <recommendedName>
        <fullName evidence="4">Apple domain-containing protein</fullName>
    </recommendedName>
</protein>
<dbReference type="Proteomes" id="UP001189429">
    <property type="component" value="Unassembled WGS sequence"/>
</dbReference>
<comment type="caution">
    <text evidence="2">The sequence shown here is derived from an EMBL/GenBank/DDBJ whole genome shotgun (WGS) entry which is preliminary data.</text>
</comment>
<evidence type="ECO:0008006" key="4">
    <source>
        <dbReference type="Google" id="ProtNLM"/>
    </source>
</evidence>
<reference evidence="2" key="1">
    <citation type="submission" date="2023-10" db="EMBL/GenBank/DDBJ databases">
        <authorList>
            <person name="Chen Y."/>
            <person name="Shah S."/>
            <person name="Dougan E. K."/>
            <person name="Thang M."/>
            <person name="Chan C."/>
        </authorList>
    </citation>
    <scope>NUCLEOTIDE SEQUENCE [LARGE SCALE GENOMIC DNA]</scope>
</reference>